<comment type="caution">
    <text evidence="1">The sequence shown here is derived from an EMBL/GenBank/DDBJ whole genome shotgun (WGS) entry which is preliminary data.</text>
</comment>
<dbReference type="PRINTS" id="PR01345">
    <property type="entry name" value="CERVTRCPTASE"/>
</dbReference>
<reference evidence="1 2" key="1">
    <citation type="submission" date="2021-06" db="EMBL/GenBank/DDBJ databases">
        <title>A haploid diamondback moth (Plutella xylostella L.) genome assembly resolves 31 chromosomes and identifies a diamide resistance mutation.</title>
        <authorList>
            <person name="Ward C.M."/>
            <person name="Perry K.D."/>
            <person name="Baker G."/>
            <person name="Powis K."/>
            <person name="Heckel D.G."/>
            <person name="Baxter S.W."/>
        </authorList>
    </citation>
    <scope>NUCLEOTIDE SEQUENCE [LARGE SCALE GENOMIC DNA]</scope>
    <source>
        <strain evidence="1 2">LV</strain>
        <tissue evidence="1">Single pupa</tissue>
    </source>
</reference>
<name>A0ABQ7R527_PLUXY</name>
<dbReference type="Proteomes" id="UP000823941">
    <property type="component" value="Chromosome 3"/>
</dbReference>
<gene>
    <name evidence="1" type="ORF">JYU34_001864</name>
</gene>
<dbReference type="PANTHER" id="PTHR33332">
    <property type="entry name" value="REVERSE TRANSCRIPTASE DOMAIN-CONTAINING PROTEIN"/>
    <property type="match status" value="1"/>
</dbReference>
<sequence length="287" mass="33534">MGRCFHNCRFLMFADDLKIFRTVTCQEDCELIQQDLDRFYAYCLNNKLHLAHEKCMQISFTRNKNKIIFQYNIGGKLINRVTSIRDLGILLDDKLILDQHVENITCRAYKMMGFVLRSAKPFKNASTYLLLYKTLVRPCLEYASVIWNPLYAVYIKQIEMIQKKFLRALHYRMAGCRMSYVNLLELYNIPTLENRRILSDAISLYCICRGEYNCPDLLSSIKFRVPSIRTRSQSLFSVPSCASNAGIRAPLRRICDTYNKRLLSVDLFCNSRNQFKTNVLNILSSSE</sequence>
<evidence type="ECO:0000313" key="1">
    <source>
        <dbReference type="EMBL" id="KAG7312376.1"/>
    </source>
</evidence>
<organism evidence="1 2">
    <name type="scientific">Plutella xylostella</name>
    <name type="common">Diamondback moth</name>
    <name type="synonym">Plutella maculipennis</name>
    <dbReference type="NCBI Taxonomy" id="51655"/>
    <lineage>
        <taxon>Eukaryota</taxon>
        <taxon>Metazoa</taxon>
        <taxon>Ecdysozoa</taxon>
        <taxon>Arthropoda</taxon>
        <taxon>Hexapoda</taxon>
        <taxon>Insecta</taxon>
        <taxon>Pterygota</taxon>
        <taxon>Neoptera</taxon>
        <taxon>Endopterygota</taxon>
        <taxon>Lepidoptera</taxon>
        <taxon>Glossata</taxon>
        <taxon>Ditrysia</taxon>
        <taxon>Yponomeutoidea</taxon>
        <taxon>Plutellidae</taxon>
        <taxon>Plutella</taxon>
    </lineage>
</organism>
<accession>A0ABQ7R527</accession>
<evidence type="ECO:0000313" key="2">
    <source>
        <dbReference type="Proteomes" id="UP000823941"/>
    </source>
</evidence>
<proteinExistence type="predicted"/>
<evidence type="ECO:0008006" key="3">
    <source>
        <dbReference type="Google" id="ProtNLM"/>
    </source>
</evidence>
<dbReference type="EMBL" id="JAHIBW010000003">
    <property type="protein sequence ID" value="KAG7312376.1"/>
    <property type="molecule type" value="Genomic_DNA"/>
</dbReference>
<protein>
    <recommendedName>
        <fullName evidence="3">Reverse transcriptase domain-containing protein</fullName>
    </recommendedName>
</protein>
<keyword evidence="2" id="KW-1185">Reference proteome</keyword>